<dbReference type="EMBL" id="DS566010">
    <property type="status" value="NOT_ANNOTATED_CDS"/>
    <property type="molecule type" value="Genomic_DNA"/>
</dbReference>
<organism evidence="2 3">
    <name type="scientific">Phytophthora ramorum</name>
    <name type="common">Sudden oak death agent</name>
    <dbReference type="NCBI Taxonomy" id="164328"/>
    <lineage>
        <taxon>Eukaryota</taxon>
        <taxon>Sar</taxon>
        <taxon>Stramenopiles</taxon>
        <taxon>Oomycota</taxon>
        <taxon>Peronosporomycetes</taxon>
        <taxon>Peronosporales</taxon>
        <taxon>Peronosporaceae</taxon>
        <taxon>Phytophthora</taxon>
    </lineage>
</organism>
<reference evidence="3" key="1">
    <citation type="journal article" date="2006" name="Science">
        <title>Phytophthora genome sequences uncover evolutionary origins and mechanisms of pathogenesis.</title>
        <authorList>
            <person name="Tyler B.M."/>
            <person name="Tripathy S."/>
            <person name="Zhang X."/>
            <person name="Dehal P."/>
            <person name="Jiang R.H."/>
            <person name="Aerts A."/>
            <person name="Arredondo F.D."/>
            <person name="Baxter L."/>
            <person name="Bensasson D."/>
            <person name="Beynon J.L."/>
            <person name="Chapman J."/>
            <person name="Damasceno C.M."/>
            <person name="Dorrance A.E."/>
            <person name="Dou D."/>
            <person name="Dickerman A.W."/>
            <person name="Dubchak I.L."/>
            <person name="Garbelotto M."/>
            <person name="Gijzen M."/>
            <person name="Gordon S.G."/>
            <person name="Govers F."/>
            <person name="Grunwald N.J."/>
            <person name="Huang W."/>
            <person name="Ivors K.L."/>
            <person name="Jones R.W."/>
            <person name="Kamoun S."/>
            <person name="Krampis K."/>
            <person name="Lamour K.H."/>
            <person name="Lee M.K."/>
            <person name="McDonald W.H."/>
            <person name="Medina M."/>
            <person name="Meijer H.J."/>
            <person name="Nordberg E.K."/>
            <person name="Maclean D.J."/>
            <person name="Ospina-Giraldo M.D."/>
            <person name="Morris P.F."/>
            <person name="Phuntumart V."/>
            <person name="Putnam N.H."/>
            <person name="Rash S."/>
            <person name="Rose J.K."/>
            <person name="Sakihama Y."/>
            <person name="Salamov A.A."/>
            <person name="Savidor A."/>
            <person name="Scheuring C.F."/>
            <person name="Smith B.M."/>
            <person name="Sobral B.W."/>
            <person name="Terry A."/>
            <person name="Torto-Alalibo T.A."/>
            <person name="Win J."/>
            <person name="Xu Z."/>
            <person name="Zhang H."/>
            <person name="Grigoriev I.V."/>
            <person name="Rokhsar D.S."/>
            <person name="Boore J.L."/>
        </authorList>
    </citation>
    <scope>NUCLEOTIDE SEQUENCE [LARGE SCALE GENOMIC DNA]</scope>
    <source>
        <strain evidence="3">Pr102</strain>
    </source>
</reference>
<feature type="compositionally biased region" description="Polar residues" evidence="1">
    <location>
        <begin position="43"/>
        <end position="61"/>
    </location>
</feature>
<feature type="region of interest" description="Disordered" evidence="1">
    <location>
        <begin position="1"/>
        <end position="136"/>
    </location>
</feature>
<keyword evidence="3" id="KW-1185">Reference proteome</keyword>
<proteinExistence type="predicted"/>
<evidence type="ECO:0000256" key="1">
    <source>
        <dbReference type="SAM" id="MobiDB-lite"/>
    </source>
</evidence>
<evidence type="ECO:0000313" key="3">
    <source>
        <dbReference type="Proteomes" id="UP000005238"/>
    </source>
</evidence>
<dbReference type="AlphaFoldDB" id="H3GHM7"/>
<name>H3GHM7_PHYRM</name>
<sequence>MDGSALDSVSAEASGGVPLVSPPAIDVVGPSAAPGSAGPVTTGLVQPSQRAFRSTPNSTPKGSPARLTEASMAQYGQQEVKQTPDRPATPETASSGSSQRSGSDASEGEKGGDRTQNNCPGDANMLQDGRSDGSRVQQMQVAGWMAGQGVSGQTNGVFAVAAAPAAPVPTKKPKRWFDVIPMVLQNFKAHDQEQVKLCGV</sequence>
<evidence type="ECO:0000313" key="2">
    <source>
        <dbReference type="EnsemblProtists" id="Phyra75448"/>
    </source>
</evidence>
<reference evidence="2" key="2">
    <citation type="submission" date="2015-06" db="UniProtKB">
        <authorList>
            <consortium name="EnsemblProtists"/>
        </authorList>
    </citation>
    <scope>IDENTIFICATION</scope>
    <source>
        <strain evidence="2">Pr102</strain>
    </source>
</reference>
<accession>H3GHM7</accession>
<dbReference type="HOGENOM" id="CLU_1263733_0_0_1"/>
<dbReference type="VEuPathDB" id="FungiDB:KRP22_5937"/>
<protein>
    <submittedName>
        <fullName evidence="2">Uncharacterized protein</fullName>
    </submittedName>
</protein>
<dbReference type="VEuPathDB" id="FungiDB:KRP23_6556"/>
<feature type="compositionally biased region" description="Low complexity" evidence="1">
    <location>
        <begin position="94"/>
        <end position="105"/>
    </location>
</feature>
<dbReference type="InParanoid" id="H3GHM7"/>
<dbReference type="Proteomes" id="UP000005238">
    <property type="component" value="Unassembled WGS sequence"/>
</dbReference>
<dbReference type="EnsemblProtists" id="Phyra75448">
    <property type="protein sequence ID" value="Phyra75448"/>
    <property type="gene ID" value="Phyra75448"/>
</dbReference>